<dbReference type="Proteomes" id="UP001642540">
    <property type="component" value="Unassembled WGS sequence"/>
</dbReference>
<dbReference type="EMBL" id="CAXLJM020000007">
    <property type="protein sequence ID" value="CAL8072225.1"/>
    <property type="molecule type" value="Genomic_DNA"/>
</dbReference>
<keyword evidence="2" id="KW-1185">Reference proteome</keyword>
<protein>
    <recommendedName>
        <fullName evidence="3">Secreted protein</fullName>
    </recommendedName>
</protein>
<evidence type="ECO:0008006" key="3">
    <source>
        <dbReference type="Google" id="ProtNLM"/>
    </source>
</evidence>
<reference evidence="1 2" key="1">
    <citation type="submission" date="2024-08" db="EMBL/GenBank/DDBJ databases">
        <authorList>
            <person name="Cucini C."/>
            <person name="Frati F."/>
        </authorList>
    </citation>
    <scope>NUCLEOTIDE SEQUENCE [LARGE SCALE GENOMIC DNA]</scope>
</reference>
<comment type="caution">
    <text evidence="1">The sequence shown here is derived from an EMBL/GenBank/DDBJ whole genome shotgun (WGS) entry which is preliminary data.</text>
</comment>
<gene>
    <name evidence="1" type="ORF">ODALV1_LOCUS2062</name>
</gene>
<organism evidence="1 2">
    <name type="scientific">Orchesella dallaii</name>
    <dbReference type="NCBI Taxonomy" id="48710"/>
    <lineage>
        <taxon>Eukaryota</taxon>
        <taxon>Metazoa</taxon>
        <taxon>Ecdysozoa</taxon>
        <taxon>Arthropoda</taxon>
        <taxon>Hexapoda</taxon>
        <taxon>Collembola</taxon>
        <taxon>Entomobryomorpha</taxon>
        <taxon>Entomobryoidea</taxon>
        <taxon>Orchesellidae</taxon>
        <taxon>Orchesellinae</taxon>
        <taxon>Orchesella</taxon>
    </lineage>
</organism>
<sequence>MNFNVSTTAVIIVMIISTGFVKSEISKTTAEITNADALNIDYHKIGLQMSTDEHFLFEDNPDDHELARRGCCRCGNGHHCCGNMCHGKK</sequence>
<evidence type="ECO:0000313" key="1">
    <source>
        <dbReference type="EMBL" id="CAL8072225.1"/>
    </source>
</evidence>
<accession>A0ABP1PNQ9</accession>
<name>A0ABP1PNQ9_9HEXA</name>
<evidence type="ECO:0000313" key="2">
    <source>
        <dbReference type="Proteomes" id="UP001642540"/>
    </source>
</evidence>
<proteinExistence type="predicted"/>